<dbReference type="RefSeq" id="XP_043185924.1">
    <property type="nucleotide sequence ID" value="XM_043330579.1"/>
</dbReference>
<dbReference type="CDD" id="cd00303">
    <property type="entry name" value="retropepsin_like"/>
    <property type="match status" value="1"/>
</dbReference>
<keyword evidence="1" id="KW-0175">Coiled coil</keyword>
<proteinExistence type="predicted"/>
<dbReference type="PANTHER" id="PTHR15503:SF22">
    <property type="entry name" value="TRANSPOSON TY3-I GAG POLYPROTEIN"/>
    <property type="match status" value="1"/>
</dbReference>
<dbReference type="SUPFAM" id="SSF50630">
    <property type="entry name" value="Acid proteases"/>
    <property type="match status" value="1"/>
</dbReference>
<dbReference type="Gene3D" id="2.40.70.10">
    <property type="entry name" value="Acid Proteases"/>
    <property type="match status" value="1"/>
</dbReference>
<feature type="compositionally biased region" description="Basic and acidic residues" evidence="2">
    <location>
        <begin position="79"/>
        <end position="90"/>
    </location>
</feature>
<feature type="compositionally biased region" description="Polar residues" evidence="2">
    <location>
        <begin position="344"/>
        <end position="369"/>
    </location>
</feature>
<organism evidence="4 5">
    <name type="scientific">Rhizoctonia solani</name>
    <dbReference type="NCBI Taxonomy" id="456999"/>
    <lineage>
        <taxon>Eukaryota</taxon>
        <taxon>Fungi</taxon>
        <taxon>Dikarya</taxon>
        <taxon>Basidiomycota</taxon>
        <taxon>Agaricomycotina</taxon>
        <taxon>Agaricomycetes</taxon>
        <taxon>Cantharellales</taxon>
        <taxon>Ceratobasidiaceae</taxon>
        <taxon>Rhizoctonia</taxon>
    </lineage>
</organism>
<feature type="region of interest" description="Disordered" evidence="2">
    <location>
        <begin position="70"/>
        <end position="100"/>
    </location>
</feature>
<dbReference type="InterPro" id="IPR005162">
    <property type="entry name" value="Retrotrans_gag_dom"/>
</dbReference>
<dbReference type="Pfam" id="PF13650">
    <property type="entry name" value="Asp_protease_2"/>
    <property type="match status" value="1"/>
</dbReference>
<evidence type="ECO:0000313" key="5">
    <source>
        <dbReference type="Proteomes" id="UP000650533"/>
    </source>
</evidence>
<dbReference type="InterPro" id="IPR032567">
    <property type="entry name" value="RTL1-rel"/>
</dbReference>
<feature type="region of interest" description="Disordered" evidence="2">
    <location>
        <begin position="118"/>
        <end position="151"/>
    </location>
</feature>
<sequence length="591" mass="64452">MEPQLPPTTSVKYGKVSLKRVTQLLLGLLSQVERLEQEIAEIKEAGVETQTNIKNISQTVDVVKDGLKSLQLQGPRTPEGPKPKAVEETPRPLPKAKPIGLASGVPFWSETTRALPGLAQPTPRRAVPPQVPSPPPSPRLQSPIGAPAPLPPAPAAHYPAPVKVDHPNAYTGKIGSKAKQWLTCMLAWTCLNLRMFPTNQEVLSFLLMNMKDSAGAWAQPHLDQLGSHQAIIQMVEGFKLEFLAAFGDPDATRAAKQKITTLTQSGTCADYITKFRTLAMELDWNNMALRGQFARGLHWEVSRQIATHKHCPHTLLKLQNAALVIDNALCEECTSHPPKDNKSSRPSNPARGTSTSQATSGSKKLSNNPNFVLEEEQNRRGAASACIKCSKMGHKFAECRTGWKATPVEEKGKAKETAKAGKDSKYQLGKENAPLFTISIQPEKKAEPLEVLIDSGATSSFLHPRTAEALRLPLIDLPVHCNVTMLNGSSPQAGKIWKKANLTFSFKSKLMTETFLVCNTGSHAAILGLKWLDAHNPEINWNLHTLSFPHAPPEHVTIAKEEEADQKPCHNSAQTYGSRGLKVCGTITNGL</sequence>
<dbReference type="KEGG" id="rsx:RhiXN_10763"/>
<dbReference type="Pfam" id="PF03732">
    <property type="entry name" value="Retrotrans_gag"/>
    <property type="match status" value="1"/>
</dbReference>
<evidence type="ECO:0000313" key="4">
    <source>
        <dbReference type="EMBL" id="QRW25687.1"/>
    </source>
</evidence>
<reference evidence="4" key="1">
    <citation type="submission" date="2020-05" db="EMBL/GenBank/DDBJ databases">
        <title>Evolutionary and genomic comparisons of hybrid uninucleate and nonhybrid Rhizoctonia fungi.</title>
        <authorList>
            <person name="Li C."/>
            <person name="Chen X."/>
        </authorList>
    </citation>
    <scope>NUCLEOTIDE SEQUENCE</scope>
    <source>
        <strain evidence="4">AG-1 IA</strain>
    </source>
</reference>
<feature type="domain" description="Retrotransposon gag" evidence="3">
    <location>
        <begin position="208"/>
        <end position="298"/>
    </location>
</feature>
<dbReference type="AlphaFoldDB" id="A0A8H8P7E9"/>
<feature type="region of interest" description="Disordered" evidence="2">
    <location>
        <begin position="335"/>
        <end position="369"/>
    </location>
</feature>
<evidence type="ECO:0000259" key="3">
    <source>
        <dbReference type="Pfam" id="PF03732"/>
    </source>
</evidence>
<name>A0A8H8P7E9_9AGAM</name>
<gene>
    <name evidence="4" type="ORF">RhiXN_10763</name>
</gene>
<dbReference type="EMBL" id="CP059671">
    <property type="protein sequence ID" value="QRW25687.1"/>
    <property type="molecule type" value="Genomic_DNA"/>
</dbReference>
<accession>A0A8H8P7E9</accession>
<dbReference type="InterPro" id="IPR021109">
    <property type="entry name" value="Peptidase_aspartic_dom_sf"/>
</dbReference>
<protein>
    <submittedName>
        <fullName evidence="4">Retrotransposable element Tf2 protein</fullName>
    </submittedName>
</protein>
<dbReference type="GeneID" id="67033042"/>
<evidence type="ECO:0000256" key="1">
    <source>
        <dbReference type="SAM" id="Coils"/>
    </source>
</evidence>
<dbReference type="Proteomes" id="UP000650533">
    <property type="component" value="Chromosome 14"/>
</dbReference>
<dbReference type="PANTHER" id="PTHR15503">
    <property type="entry name" value="LDOC1 RELATED"/>
    <property type="match status" value="1"/>
</dbReference>
<feature type="compositionally biased region" description="Pro residues" evidence="2">
    <location>
        <begin position="129"/>
        <end position="138"/>
    </location>
</feature>
<evidence type="ECO:0000256" key="2">
    <source>
        <dbReference type="SAM" id="MobiDB-lite"/>
    </source>
</evidence>
<feature type="coiled-coil region" evidence="1">
    <location>
        <begin position="18"/>
        <end position="52"/>
    </location>
</feature>